<keyword evidence="2" id="KW-0813">Transport</keyword>
<dbReference type="Proteomes" id="UP000001396">
    <property type="component" value="Unassembled WGS sequence"/>
</dbReference>
<dbReference type="GO" id="GO:0031267">
    <property type="term" value="F:small GTPase binding"/>
    <property type="evidence" value="ECO:0007669"/>
    <property type="project" value="TreeGrafter"/>
</dbReference>
<accession>D3BUQ1</accession>
<dbReference type="PANTHER" id="PTHR15837:SF0">
    <property type="entry name" value="RAN GUANINE NUCLEOTIDE RELEASE FACTOR"/>
    <property type="match status" value="1"/>
</dbReference>
<keyword evidence="3" id="KW-0653">Protein transport</keyword>
<dbReference type="GeneID" id="31367340"/>
<keyword evidence="5" id="KW-1185">Reference proteome</keyword>
<reference evidence="4 5" key="1">
    <citation type="journal article" date="2011" name="Genome Res.">
        <title>Phylogeny-wide analysis of social amoeba genomes highlights ancient origins for complex intercellular communication.</title>
        <authorList>
            <person name="Heidel A.J."/>
            <person name="Lawal H.M."/>
            <person name="Felder M."/>
            <person name="Schilde C."/>
            <person name="Helps N.R."/>
            <person name="Tunggal B."/>
            <person name="Rivero F."/>
            <person name="John U."/>
            <person name="Schleicher M."/>
            <person name="Eichinger L."/>
            <person name="Platzer M."/>
            <person name="Noegel A.A."/>
            <person name="Schaap P."/>
            <person name="Gloeckner G."/>
        </authorList>
    </citation>
    <scope>NUCLEOTIDE SEQUENCE [LARGE SCALE GENOMIC DNA]</scope>
    <source>
        <strain evidence="5">ATCC 26659 / Pp 5 / PN500</strain>
    </source>
</reference>
<dbReference type="RefSeq" id="XP_020426973.1">
    <property type="nucleotide sequence ID" value="XM_020582619.1"/>
</dbReference>
<dbReference type="InParanoid" id="D3BUQ1"/>
<sequence length="194" mass="22017">MSDFKVRQLYGGAIEISIPSRFIDITAFRVIPDHQECFVDDRTDQSIIIELLERQDHVADHESAAFHFNVVADEADVAADKRTILNHRALTKTDMPHFEDEVPKFILLGKQMMSKFNETAENTLNVYMAIVRLNRSKTDLLITLNAPLTLSSESSSVKAVGGTVPSFNPQEVENIFVELLKTLHIKDYSLFQHQ</sequence>
<name>D3BUQ1_HETP5</name>
<dbReference type="AlphaFoldDB" id="D3BUQ1"/>
<dbReference type="EMBL" id="ADBJ01000060">
    <property type="protein sequence ID" value="EFA74839.1"/>
    <property type="molecule type" value="Genomic_DNA"/>
</dbReference>
<dbReference type="OMA" id="IDTVKVW"/>
<evidence type="ECO:0000256" key="1">
    <source>
        <dbReference type="ARBA" id="ARBA00010307"/>
    </source>
</evidence>
<dbReference type="PANTHER" id="PTHR15837">
    <property type="entry name" value="RAN GUANINE NUCLEOTIDE RELEASE FACTOR"/>
    <property type="match status" value="1"/>
</dbReference>
<evidence type="ECO:0000313" key="4">
    <source>
        <dbReference type="EMBL" id="EFA74839.1"/>
    </source>
</evidence>
<dbReference type="InterPro" id="IPR016123">
    <property type="entry name" value="Mog1/PsbP_a/b/a-sand"/>
</dbReference>
<dbReference type="GO" id="GO:0006606">
    <property type="term" value="P:protein import into nucleus"/>
    <property type="evidence" value="ECO:0007669"/>
    <property type="project" value="TreeGrafter"/>
</dbReference>
<dbReference type="GO" id="GO:0005634">
    <property type="term" value="C:nucleus"/>
    <property type="evidence" value="ECO:0007669"/>
    <property type="project" value="TreeGrafter"/>
</dbReference>
<proteinExistence type="inferred from homology"/>
<dbReference type="SUPFAM" id="SSF55724">
    <property type="entry name" value="Mog1p/PsbP-like"/>
    <property type="match status" value="1"/>
</dbReference>
<protein>
    <submittedName>
        <fullName evidence="4">Ran GTPase binding protein</fullName>
    </submittedName>
</protein>
<evidence type="ECO:0000256" key="3">
    <source>
        <dbReference type="ARBA" id="ARBA00022927"/>
    </source>
</evidence>
<dbReference type="GO" id="GO:0005085">
    <property type="term" value="F:guanyl-nucleotide exchange factor activity"/>
    <property type="evidence" value="ECO:0007669"/>
    <property type="project" value="TreeGrafter"/>
</dbReference>
<dbReference type="STRING" id="670386.D3BUQ1"/>
<dbReference type="FunCoup" id="D3BUQ1">
    <property type="interactions" value="329"/>
</dbReference>
<evidence type="ECO:0000313" key="5">
    <source>
        <dbReference type="Proteomes" id="UP000001396"/>
    </source>
</evidence>
<dbReference type="Gene3D" id="3.40.1000.10">
    <property type="entry name" value="Mog1/PsbP, alpha/beta/alpha sandwich"/>
    <property type="match status" value="1"/>
</dbReference>
<evidence type="ECO:0000256" key="2">
    <source>
        <dbReference type="ARBA" id="ARBA00022448"/>
    </source>
</evidence>
<gene>
    <name evidence="4" type="ORF">PPL_11872</name>
</gene>
<dbReference type="InterPro" id="IPR007681">
    <property type="entry name" value="Mog1"/>
</dbReference>
<organism evidence="4 5">
    <name type="scientific">Heterostelium pallidum (strain ATCC 26659 / Pp 5 / PN500)</name>
    <name type="common">Cellular slime mold</name>
    <name type="synonym">Polysphondylium pallidum</name>
    <dbReference type="NCBI Taxonomy" id="670386"/>
    <lineage>
        <taxon>Eukaryota</taxon>
        <taxon>Amoebozoa</taxon>
        <taxon>Evosea</taxon>
        <taxon>Eumycetozoa</taxon>
        <taxon>Dictyostelia</taxon>
        <taxon>Acytosteliales</taxon>
        <taxon>Acytosteliaceae</taxon>
        <taxon>Heterostelium</taxon>
    </lineage>
</organism>
<comment type="caution">
    <text evidence="4">The sequence shown here is derived from an EMBL/GenBank/DDBJ whole genome shotgun (WGS) entry which is preliminary data.</text>
</comment>
<comment type="similarity">
    <text evidence="1">Belongs to the MOG1 family.</text>
</comment>
<dbReference type="Pfam" id="PF04603">
    <property type="entry name" value="Mog1"/>
    <property type="match status" value="1"/>
</dbReference>